<dbReference type="InterPro" id="IPR035919">
    <property type="entry name" value="EAL_sf"/>
</dbReference>
<organism evidence="12 13">
    <name type="scientific">Rahnella sp. (strain Y9602)</name>
    <dbReference type="NCBI Taxonomy" id="2703885"/>
    <lineage>
        <taxon>Bacteria</taxon>
        <taxon>Pseudomonadati</taxon>
        <taxon>Pseudomonadota</taxon>
        <taxon>Gammaproteobacteria</taxon>
        <taxon>Enterobacterales</taxon>
        <taxon>Yersiniaceae</taxon>
        <taxon>Rahnella</taxon>
    </lineage>
</organism>
<dbReference type="CDD" id="cd01948">
    <property type="entry name" value="EAL"/>
    <property type="match status" value="1"/>
</dbReference>
<dbReference type="EMBL" id="CP002505">
    <property type="protein sequence ID" value="ADW72947.1"/>
    <property type="molecule type" value="Genomic_DNA"/>
</dbReference>
<dbReference type="EC" id="3.1.4.52" evidence="2"/>
<dbReference type="SUPFAM" id="SSF141868">
    <property type="entry name" value="EAL domain-like"/>
    <property type="match status" value="1"/>
</dbReference>
<evidence type="ECO:0000313" key="13">
    <source>
        <dbReference type="Proteomes" id="UP000007257"/>
    </source>
</evidence>
<gene>
    <name evidence="12" type="ordered locus">Rahaq_1324</name>
</gene>
<dbReference type="PANTHER" id="PTHR33121:SF73">
    <property type="entry name" value="CYCLIC DI-GMP PHOSPHODIESTERASE PDEN-RELATED"/>
    <property type="match status" value="1"/>
</dbReference>
<keyword evidence="3" id="KW-1003">Cell membrane</keyword>
<dbReference type="AlphaFoldDB" id="A0A0H3FD44"/>
<evidence type="ECO:0000256" key="4">
    <source>
        <dbReference type="ARBA" id="ARBA00022636"/>
    </source>
</evidence>
<evidence type="ECO:0000256" key="1">
    <source>
        <dbReference type="ARBA" id="ARBA00004651"/>
    </source>
</evidence>
<protein>
    <recommendedName>
        <fullName evidence="2">cyclic-guanylate-specific phosphodiesterase</fullName>
        <ecNumber evidence="2">3.1.4.52</ecNumber>
    </recommendedName>
</protein>
<comment type="subcellular location">
    <subcellularLocation>
        <location evidence="1">Cell membrane</location>
        <topology evidence="1">Multi-pass membrane protein</topology>
    </subcellularLocation>
</comment>
<dbReference type="InterPro" id="IPR024744">
    <property type="entry name" value="CSS-motif_dom"/>
</dbReference>
<feature type="transmembrane region" description="Helical" evidence="10">
    <location>
        <begin position="55"/>
        <end position="73"/>
    </location>
</feature>
<evidence type="ECO:0000256" key="6">
    <source>
        <dbReference type="ARBA" id="ARBA00022801"/>
    </source>
</evidence>
<evidence type="ECO:0000259" key="11">
    <source>
        <dbReference type="PROSITE" id="PS50883"/>
    </source>
</evidence>
<dbReference type="InterPro" id="IPR001633">
    <property type="entry name" value="EAL_dom"/>
</dbReference>
<evidence type="ECO:0000313" key="12">
    <source>
        <dbReference type="EMBL" id="ADW72947.1"/>
    </source>
</evidence>
<evidence type="ECO:0000256" key="5">
    <source>
        <dbReference type="ARBA" id="ARBA00022692"/>
    </source>
</evidence>
<feature type="domain" description="EAL" evidence="11">
    <location>
        <begin position="299"/>
        <end position="552"/>
    </location>
</feature>
<dbReference type="KEGG" id="rah:Rahaq_1324"/>
<name>A0A0H3FD44_RAHSY</name>
<dbReference type="HOGENOM" id="CLU_000445_131_2_6"/>
<dbReference type="PANTHER" id="PTHR33121">
    <property type="entry name" value="CYCLIC DI-GMP PHOSPHODIESTERASE PDEF"/>
    <property type="match status" value="1"/>
</dbReference>
<sequence>MAFFYACNKVYEVSVDFLTTLFFYFLCAKRAKHMGLKTALTHTVLPKHLYLKRSLLFSALFFILFIAVTLTVIKTNNLREQNEIAQRTAQFTADYLRQLTDTMHRIGLLTTEPCHSIAGELSRDVAFSMGVRDFQLVRNGIVFCSSASGNQHIPVNSTLHDLEFDNNMSIGLQMGTPAVPNRAVILIWQRNPGATDDGVIATLELTLSPYMLFAQPGSGYRGFALLVGKSALISSQAGLIKISDLPRSHFTQVKIDNYPFSIRLYSPSLTRDNILFTFSGGLLLSLLVCALIYHSLLNRHNVEREVLRGLKNKEFFVEYQPVIDSKSLKVTGVEALLRWQHPIEGPIPPDVFISYAENQGLIVDLTQHMMALVAADAHTLQHAFPGPGKLSINISPHHMNKISFHDDVMNFIEALPENAFQVVFEITERGMIDTQGALREFNWLRRHKIEIAIDDFGTGHSALIYLEKFTLDYLKIDRGFVMSIDQNTLIAPVLDTVLKLTEELKIKTVAEGVETQMQAEYLRNHGVTYLQGYLYSKSLGVPELLDFIRDFNEKEATWQI</sequence>
<keyword evidence="6" id="KW-0378">Hydrolase</keyword>
<accession>A0A0H3FD44</accession>
<dbReference type="GO" id="GO:0071111">
    <property type="term" value="F:cyclic-guanylate-specific phosphodiesterase activity"/>
    <property type="evidence" value="ECO:0007669"/>
    <property type="project" value="UniProtKB-EC"/>
</dbReference>
<proteinExistence type="predicted"/>
<keyword evidence="5 10" id="KW-0812">Transmembrane</keyword>
<keyword evidence="8 10" id="KW-0472">Membrane</keyword>
<keyword evidence="4" id="KW-0973">c-di-GMP</keyword>
<comment type="catalytic activity">
    <reaction evidence="9">
        <text>3',3'-c-di-GMP + H2O = 5'-phosphoguanylyl(3'-&gt;5')guanosine + H(+)</text>
        <dbReference type="Rhea" id="RHEA:24902"/>
        <dbReference type="ChEBI" id="CHEBI:15377"/>
        <dbReference type="ChEBI" id="CHEBI:15378"/>
        <dbReference type="ChEBI" id="CHEBI:58754"/>
        <dbReference type="ChEBI" id="CHEBI:58805"/>
        <dbReference type="EC" id="3.1.4.52"/>
    </reaction>
</comment>
<dbReference type="Pfam" id="PF00563">
    <property type="entry name" value="EAL"/>
    <property type="match status" value="1"/>
</dbReference>
<dbReference type="SMART" id="SM00052">
    <property type="entry name" value="EAL"/>
    <property type="match status" value="1"/>
</dbReference>
<keyword evidence="7 10" id="KW-1133">Transmembrane helix</keyword>
<evidence type="ECO:0000256" key="2">
    <source>
        <dbReference type="ARBA" id="ARBA00012282"/>
    </source>
</evidence>
<dbReference type="InterPro" id="IPR050706">
    <property type="entry name" value="Cyclic-di-GMP_PDE-like"/>
</dbReference>
<reference evidence="13" key="1">
    <citation type="submission" date="2011-01" db="EMBL/GenBank/DDBJ databases">
        <title>Complete sequence of chromosome of Rahnella sp. Y9602.</title>
        <authorList>
            <consortium name="US DOE Joint Genome Institute"/>
            <person name="Lucas S."/>
            <person name="Copeland A."/>
            <person name="Lapidus A."/>
            <person name="Cheng J.-F."/>
            <person name="Goodwin L."/>
            <person name="Pitluck S."/>
            <person name="Lu M."/>
            <person name="Detter J.C."/>
            <person name="Han C."/>
            <person name="Tapia R."/>
            <person name="Land M."/>
            <person name="Hauser L."/>
            <person name="Kyrpides N."/>
            <person name="Ivanova N."/>
            <person name="Ovchinnikova G."/>
            <person name="Pagani I."/>
            <person name="Sobecky P.A."/>
            <person name="Martinez R.J."/>
            <person name="Woyke T."/>
        </authorList>
    </citation>
    <scope>NUCLEOTIDE SEQUENCE [LARGE SCALE GENOMIC DNA]</scope>
    <source>
        <strain evidence="13">Y9602</strain>
    </source>
</reference>
<dbReference type="GO" id="GO:0005886">
    <property type="term" value="C:plasma membrane"/>
    <property type="evidence" value="ECO:0007669"/>
    <property type="project" value="UniProtKB-SubCell"/>
</dbReference>
<evidence type="ECO:0000256" key="3">
    <source>
        <dbReference type="ARBA" id="ARBA00022475"/>
    </source>
</evidence>
<dbReference type="Proteomes" id="UP000007257">
    <property type="component" value="Chromosome"/>
</dbReference>
<evidence type="ECO:0000256" key="10">
    <source>
        <dbReference type="SAM" id="Phobius"/>
    </source>
</evidence>
<evidence type="ECO:0000256" key="9">
    <source>
        <dbReference type="ARBA" id="ARBA00034290"/>
    </source>
</evidence>
<dbReference type="Pfam" id="PF12792">
    <property type="entry name" value="CSS-motif"/>
    <property type="match status" value="1"/>
</dbReference>
<dbReference type="NCBIfam" id="NF007839">
    <property type="entry name" value="PRK10551.1"/>
    <property type="match status" value="1"/>
</dbReference>
<dbReference type="Gene3D" id="3.20.20.450">
    <property type="entry name" value="EAL domain"/>
    <property type="match status" value="1"/>
</dbReference>
<dbReference type="OrthoDB" id="675397at2"/>
<reference evidence="12 13" key="2">
    <citation type="journal article" date="2012" name="J. Bacteriol.">
        <title>Complete Genome Sequence of Rahnella sp. Strain Y9602, a Gammaproteobacterium Isolate from Metal- and Radionuclide-Contaminated Soil.</title>
        <authorList>
            <person name="Martinez R.J."/>
            <person name="Bruce D."/>
            <person name="Detter C."/>
            <person name="Goodwin L.A."/>
            <person name="Han J."/>
            <person name="Han C.S."/>
            <person name="Held B."/>
            <person name="Land M.L."/>
            <person name="Mikhailova N."/>
            <person name="Nolan M."/>
            <person name="Pennacchio L."/>
            <person name="Pitluck S."/>
            <person name="Tapia R."/>
            <person name="Woyke T."/>
            <person name="Sobecky P.A."/>
        </authorList>
    </citation>
    <scope>NUCLEOTIDE SEQUENCE [LARGE SCALE GENOMIC DNA]</scope>
    <source>
        <strain evidence="12 13">Y9602</strain>
    </source>
</reference>
<evidence type="ECO:0000256" key="8">
    <source>
        <dbReference type="ARBA" id="ARBA00023136"/>
    </source>
</evidence>
<evidence type="ECO:0000256" key="7">
    <source>
        <dbReference type="ARBA" id="ARBA00022989"/>
    </source>
</evidence>
<dbReference type="PROSITE" id="PS50883">
    <property type="entry name" value="EAL"/>
    <property type="match status" value="1"/>
</dbReference>
<dbReference type="eggNOG" id="COG2200">
    <property type="taxonomic scope" value="Bacteria"/>
</dbReference>
<feature type="transmembrane region" description="Helical" evidence="10">
    <location>
        <begin position="273"/>
        <end position="293"/>
    </location>
</feature>